<feature type="non-terminal residue" evidence="1">
    <location>
        <position position="1"/>
    </location>
</feature>
<reference evidence="1" key="1">
    <citation type="submission" date="2012-02" db="EMBL/GenBank/DDBJ databases">
        <title>Whole genome shotgun sequence of Gordonia otitidis NBRC 100426.</title>
        <authorList>
            <person name="Yoshida I."/>
            <person name="Hosoyama A."/>
            <person name="Tsuchikane K."/>
            <person name="Katsumata H."/>
            <person name="Yamazaki S."/>
            <person name="Fujita N."/>
        </authorList>
    </citation>
    <scope>NUCLEOTIDE SEQUENCE [LARGE SCALE GENOMIC DNA]</scope>
    <source>
        <strain evidence="1">NBRC 100426</strain>
    </source>
</reference>
<dbReference type="AlphaFoldDB" id="H5TK17"/>
<dbReference type="Proteomes" id="UP000005038">
    <property type="component" value="Unassembled WGS sequence"/>
</dbReference>
<accession>H5TK17</accession>
<keyword evidence="1" id="KW-0012">Acyltransferase</keyword>
<keyword evidence="2" id="KW-1185">Reference proteome</keyword>
<evidence type="ECO:0000313" key="2">
    <source>
        <dbReference type="Proteomes" id="UP000005038"/>
    </source>
</evidence>
<keyword evidence="1" id="KW-0808">Transferase</keyword>
<proteinExistence type="predicted"/>
<organism evidence="1 2">
    <name type="scientific">Gordonia otitidis (strain DSM 44809 / CCUG 52243 / JCM 12355 / NBRC 100426 / IFM 10032)</name>
    <dbReference type="NCBI Taxonomy" id="1108044"/>
    <lineage>
        <taxon>Bacteria</taxon>
        <taxon>Bacillati</taxon>
        <taxon>Actinomycetota</taxon>
        <taxon>Actinomycetes</taxon>
        <taxon>Mycobacteriales</taxon>
        <taxon>Gordoniaceae</taxon>
        <taxon>Gordonia</taxon>
    </lineage>
</organism>
<comment type="caution">
    <text evidence="1">The sequence shown here is derived from an EMBL/GenBank/DDBJ whole genome shotgun (WGS) entry which is preliminary data.</text>
</comment>
<dbReference type="GO" id="GO:0016746">
    <property type="term" value="F:acyltransferase activity"/>
    <property type="evidence" value="ECO:0007669"/>
    <property type="project" value="UniProtKB-KW"/>
</dbReference>
<name>H5TK17_GORO1</name>
<protein>
    <submittedName>
        <fullName evidence="1">Acyltransferase</fullName>
    </submittedName>
</protein>
<gene>
    <name evidence="1" type="ORF">GOOTI_082_00550</name>
</gene>
<sequence length="42" mass="4589">TAEHVNFGLIGARKELPSLQRLLTHLDTALEELEKIAATSTT</sequence>
<evidence type="ECO:0000313" key="1">
    <source>
        <dbReference type="EMBL" id="GAB33825.1"/>
    </source>
</evidence>
<dbReference type="EMBL" id="BAFB01000082">
    <property type="protein sequence ID" value="GAB33825.1"/>
    <property type="molecule type" value="Genomic_DNA"/>
</dbReference>